<accession>A0A4Q2UM56</accession>
<comment type="caution">
    <text evidence="1">The sequence shown here is derived from an EMBL/GenBank/DDBJ whole genome shotgun (WGS) entry which is preliminary data.</text>
</comment>
<organism evidence="1 2">
    <name type="scientific">Spirosoma sordidisoli</name>
    <dbReference type="NCBI Taxonomy" id="2502893"/>
    <lineage>
        <taxon>Bacteria</taxon>
        <taxon>Pseudomonadati</taxon>
        <taxon>Bacteroidota</taxon>
        <taxon>Cytophagia</taxon>
        <taxon>Cytophagales</taxon>
        <taxon>Cytophagaceae</taxon>
        <taxon>Spirosoma</taxon>
    </lineage>
</organism>
<dbReference type="EMBL" id="SBLB01000003">
    <property type="protein sequence ID" value="RYC69832.1"/>
    <property type="molecule type" value="Genomic_DNA"/>
</dbReference>
<sequence>MAAPASSFIWQDQQYAIPFGVMHSRAIRNQQGELVNFEVCSFNHFAALDLPALQNWYEGATFWELFREDARQGLFLAYDRVLASGVAHEDIYHSPTTDQDYYSLLKPWHDGVLAIGLALDRLDQLDEQGPLAPVRQPVPPLPPLSPPLVQPELKVTFLTQQLNACQRVVHRYCQTLFST</sequence>
<gene>
    <name evidence="1" type="ORF">EQG79_14660</name>
</gene>
<dbReference type="Proteomes" id="UP000290407">
    <property type="component" value="Unassembled WGS sequence"/>
</dbReference>
<proteinExistence type="predicted"/>
<evidence type="ECO:0000313" key="1">
    <source>
        <dbReference type="EMBL" id="RYC69832.1"/>
    </source>
</evidence>
<protein>
    <submittedName>
        <fullName evidence="1">Uncharacterized protein</fullName>
    </submittedName>
</protein>
<name>A0A4Q2UM56_9BACT</name>
<dbReference type="AlphaFoldDB" id="A0A4Q2UM56"/>
<dbReference type="RefSeq" id="WP_129602172.1">
    <property type="nucleotide sequence ID" value="NZ_SBLB01000003.1"/>
</dbReference>
<evidence type="ECO:0000313" key="2">
    <source>
        <dbReference type="Proteomes" id="UP000290407"/>
    </source>
</evidence>
<reference evidence="1 2" key="1">
    <citation type="submission" date="2019-01" db="EMBL/GenBank/DDBJ databases">
        <title>Spirosoma flava sp. nov., a propanil-degrading bacterium isolated from herbicide-contaminated soil.</title>
        <authorList>
            <person name="Zhang L."/>
            <person name="Jiang J.-D."/>
        </authorList>
    </citation>
    <scope>NUCLEOTIDE SEQUENCE [LARGE SCALE GENOMIC DNA]</scope>
    <source>
        <strain evidence="1 2">TY50</strain>
    </source>
</reference>
<keyword evidence="2" id="KW-1185">Reference proteome</keyword>